<dbReference type="NCBIfam" id="TIGR04547">
    <property type="entry name" value="Mollicu_LP"/>
    <property type="match status" value="1"/>
</dbReference>
<dbReference type="EMBL" id="CP103424">
    <property type="protein sequence ID" value="UWD35343.1"/>
    <property type="molecule type" value="Genomic_DNA"/>
</dbReference>
<name>A0ABY5TXE1_9MOLU</name>
<keyword evidence="2" id="KW-0449">Lipoprotein</keyword>
<protein>
    <submittedName>
        <fullName evidence="2">MOLPALP family lipoprotein</fullName>
    </submittedName>
</protein>
<accession>A0ABY5TXE1</accession>
<feature type="signal peptide" evidence="1">
    <location>
        <begin position="1"/>
        <end position="21"/>
    </location>
</feature>
<feature type="chain" id="PRO_5045110898" evidence="1">
    <location>
        <begin position="22"/>
        <end position="827"/>
    </location>
</feature>
<organism evidence="2 3">
    <name type="scientific">Mycoplasma cottewii</name>
    <dbReference type="NCBI Taxonomy" id="51364"/>
    <lineage>
        <taxon>Bacteria</taxon>
        <taxon>Bacillati</taxon>
        <taxon>Mycoplasmatota</taxon>
        <taxon>Mollicutes</taxon>
        <taxon>Mycoplasmataceae</taxon>
        <taxon>Mycoplasma</taxon>
    </lineage>
</organism>
<keyword evidence="3" id="KW-1185">Reference proteome</keyword>
<evidence type="ECO:0000313" key="3">
    <source>
        <dbReference type="Proteomes" id="UP001059819"/>
    </source>
</evidence>
<keyword evidence="1" id="KW-0732">Signal</keyword>
<evidence type="ECO:0000313" key="2">
    <source>
        <dbReference type="EMBL" id="UWD35343.1"/>
    </source>
</evidence>
<evidence type="ECO:0000256" key="1">
    <source>
        <dbReference type="SAM" id="SignalP"/>
    </source>
</evidence>
<dbReference type="PROSITE" id="PS51257">
    <property type="entry name" value="PROKAR_LIPOPROTEIN"/>
    <property type="match status" value="1"/>
</dbReference>
<sequence>MKKLISVLTTTSLLISSISTISCTYTKNFAYNVTNQMKMYMNISSIAAQSAILSSSDDQDQSFGNISTDYSLQTFAQTQIKDLFKGESLNLMNKFVIDKNQRKDDKLTYENQFKSMFGDLSNKKWTETLQNVMPQRSTPKTPKFNWNNNKTKTTSNSLISTLTLISGGLAIASDDILPNQQGVIIGNILADKNGLLESTAFTKKDGKTVFSDLINTLNKFTDESKENNKFNTLYIVYELLKHATDNPSWLDNIKNETKISDILKISSEAFWSSIFIKKEEGKDQSVDWINVAKKGIDLLKAVGVYQRAIELKEEKITDKNYDKFSKTQIFSTTKNNIEFLNEILSLKIEDVYSEFNKDITKIKQNINSINIKSILNFIRSRLTTDENGYNLQRIIVMLFGSPNDDIKQAPILSEFYKKIEDIKLFGKSKLPEILKPFVDFVLQQEIEGIIPAIQKDLVEQGENKEFKKEYNRINDFVRLILIFLGISNTIPNTEKILAFLSSEGWSEFLENPYIALYKGKYFFRDVFFLINEIKGADFIPDDISENLLNIKAALNLKLDKIIDFVSKKINKDKGIDGLQYLYGLKDKTIREIIDDICKQFKVDDNDTKYILNLLNINALVDRIFNSNITLTFKNKEQNGQSFKTNNSVSTIVALLGLTENNFDEVELKIDNNALANQDVKQIQEAMKNKKYALAGTIILGFNPNQPNKFVEKTVLEALSWLFGHRDQKQDLVTINTTRALIKAYLDLVNWFTNKSIADYEKDNLSGWLDQNKWKTKFLDVEGDINNSSEIVKIKYELSYGDKTYNIEVSNSTNINESWKFNKIELKG</sequence>
<reference evidence="2" key="1">
    <citation type="submission" date="2022-08" db="EMBL/GenBank/DDBJ databases">
        <title>Complete genome sequence of Mycoplasma cottewii type strain VIS.</title>
        <authorList>
            <person name="Spergser J."/>
        </authorList>
    </citation>
    <scope>NUCLEOTIDE SEQUENCE</scope>
    <source>
        <strain evidence="2">VIS</strain>
    </source>
</reference>
<dbReference type="RefSeq" id="WP_259430485.1">
    <property type="nucleotide sequence ID" value="NZ_CP103424.1"/>
</dbReference>
<proteinExistence type="predicted"/>
<dbReference type="Proteomes" id="UP001059819">
    <property type="component" value="Chromosome"/>
</dbReference>
<dbReference type="InterPro" id="IPR030893">
    <property type="entry name" value="Mollicu_LP"/>
</dbReference>
<gene>
    <name evidence="2" type="ORF">NX779_01750</name>
</gene>